<gene>
    <name evidence="2" type="ORF">US62_C0041G0009</name>
</gene>
<evidence type="ECO:0000313" key="2">
    <source>
        <dbReference type="EMBL" id="KKQ43820.1"/>
    </source>
</evidence>
<comment type="caution">
    <text evidence="2">The sequence shown here is derived from an EMBL/GenBank/DDBJ whole genome shotgun (WGS) entry which is preliminary data.</text>
</comment>
<dbReference type="InterPro" id="IPR043716">
    <property type="entry name" value="DUF5657"/>
</dbReference>
<evidence type="ECO:0000313" key="3">
    <source>
        <dbReference type="Proteomes" id="UP000034603"/>
    </source>
</evidence>
<feature type="transmembrane region" description="Helical" evidence="1">
    <location>
        <begin position="54"/>
        <end position="72"/>
    </location>
</feature>
<keyword evidence="1" id="KW-0812">Transmembrane</keyword>
<name>A0A0G0HYV4_9BACT</name>
<dbReference type="Proteomes" id="UP000034603">
    <property type="component" value="Unassembled WGS sequence"/>
</dbReference>
<evidence type="ECO:0000256" key="1">
    <source>
        <dbReference type="SAM" id="Phobius"/>
    </source>
</evidence>
<keyword evidence="1" id="KW-1133">Transmembrane helix</keyword>
<dbReference type="AlphaFoldDB" id="A0A0G0HYV4"/>
<organism evidence="2 3">
    <name type="scientific">Candidatus Woesebacteria bacterium GW2011_GWA1_37_8</name>
    <dbReference type="NCBI Taxonomy" id="1618546"/>
    <lineage>
        <taxon>Bacteria</taxon>
        <taxon>Candidatus Woeseibacteriota</taxon>
    </lineage>
</organism>
<accession>A0A0G0HYV4</accession>
<sequence>MTDLQFFEGIFSSFTKLGLLFFLFLYIIFSFIVLKQVNLMTKTLEVGFESVIKAIALLHLIVSVAVFVYAFFVL</sequence>
<protein>
    <submittedName>
        <fullName evidence="2">Uncharacterized protein</fullName>
    </submittedName>
</protein>
<dbReference type="Pfam" id="PF18901">
    <property type="entry name" value="DUF5657"/>
    <property type="match status" value="1"/>
</dbReference>
<dbReference type="EMBL" id="LBTR01000041">
    <property type="protein sequence ID" value="KKQ43820.1"/>
    <property type="molecule type" value="Genomic_DNA"/>
</dbReference>
<feature type="transmembrane region" description="Helical" evidence="1">
    <location>
        <begin position="14"/>
        <end position="34"/>
    </location>
</feature>
<proteinExistence type="predicted"/>
<keyword evidence="1" id="KW-0472">Membrane</keyword>
<reference evidence="2 3" key="1">
    <citation type="journal article" date="2015" name="Nature">
        <title>rRNA introns, odd ribosomes, and small enigmatic genomes across a large radiation of phyla.</title>
        <authorList>
            <person name="Brown C.T."/>
            <person name="Hug L.A."/>
            <person name="Thomas B.C."/>
            <person name="Sharon I."/>
            <person name="Castelle C.J."/>
            <person name="Singh A."/>
            <person name="Wilkins M.J."/>
            <person name="Williams K.H."/>
            <person name="Banfield J.F."/>
        </authorList>
    </citation>
    <scope>NUCLEOTIDE SEQUENCE [LARGE SCALE GENOMIC DNA]</scope>
</reference>